<gene>
    <name evidence="1" type="ORF">OP8BY_0094</name>
</gene>
<evidence type="ECO:0000313" key="1">
    <source>
        <dbReference type="EMBL" id="RFT15719.1"/>
    </source>
</evidence>
<comment type="caution">
    <text evidence="1">The sequence shown here is derived from an EMBL/GenBank/DDBJ whole genome shotgun (WGS) entry which is preliminary data.</text>
</comment>
<reference evidence="1 2" key="1">
    <citation type="submission" date="2018-08" db="EMBL/GenBank/DDBJ databases">
        <title>Genome analysis of the thermophilic bacterium of the candidate phylum Aminicenantes from deep subsurface aquifer revealed its physiology and ecological role.</title>
        <authorList>
            <person name="Kadnikov V.V."/>
            <person name="Mardanov A.V."/>
            <person name="Beletsky A.V."/>
            <person name="Karnachuk O.V."/>
            <person name="Ravin N.V."/>
        </authorList>
    </citation>
    <scope>NUCLEOTIDE SEQUENCE [LARGE SCALE GENOMIC DNA]</scope>
    <source>
        <strain evidence="1">BY38</strain>
    </source>
</reference>
<name>A0A3E2BLT6_9BACT</name>
<dbReference type="Proteomes" id="UP000257323">
    <property type="component" value="Unassembled WGS sequence"/>
</dbReference>
<protein>
    <submittedName>
        <fullName evidence="1">Uncharacterized protein</fullName>
    </submittedName>
</protein>
<dbReference type="EMBL" id="QUAH01000007">
    <property type="protein sequence ID" value="RFT15719.1"/>
    <property type="molecule type" value="Genomic_DNA"/>
</dbReference>
<organism evidence="1 2">
    <name type="scientific">Candidatus Saccharicenans subterraneus</name>
    <dbReference type="NCBI Taxonomy" id="2508984"/>
    <lineage>
        <taxon>Bacteria</taxon>
        <taxon>Candidatus Aminicenantota</taxon>
        <taxon>Candidatus Aminicenantia</taxon>
        <taxon>Candidatus Aminicenantales</taxon>
        <taxon>Candidatus Saccharicenantaceae</taxon>
        <taxon>Candidatus Saccharicenans</taxon>
    </lineage>
</organism>
<sequence>MFTGNRLTRFLAAAVVSMGLLLMSPVRLSSRVAPQHWTITINIFPTTITFPAADPDLEPVVAANTPVHIQVTTSPPNRRWEVTIRAEGNLVSASGQVIPISTISWRASPNDVFRDGVLAAGQSLVLAQERGQKEADLSFYFQNSWDYVAGEYTQVITFTASLL</sequence>
<dbReference type="AlphaFoldDB" id="A0A3E2BLT6"/>
<evidence type="ECO:0000313" key="2">
    <source>
        <dbReference type="Proteomes" id="UP000257323"/>
    </source>
</evidence>
<proteinExistence type="predicted"/>
<accession>A0A3E2BLT6</accession>